<dbReference type="InterPro" id="IPR001245">
    <property type="entry name" value="Ser-Thr/Tyr_kinase_cat_dom"/>
</dbReference>
<dbReference type="InterPro" id="IPR000719">
    <property type="entry name" value="Prot_kinase_dom"/>
</dbReference>
<dbReference type="PANTHER" id="PTHR48006">
    <property type="entry name" value="LEUCINE-RICH REPEAT-CONTAINING PROTEIN DDB_G0281931-RELATED"/>
    <property type="match status" value="1"/>
</dbReference>
<dbReference type="InterPro" id="IPR011009">
    <property type="entry name" value="Kinase-like_dom_sf"/>
</dbReference>
<reference evidence="3" key="1">
    <citation type="journal article" date="2023" name="Mol. Ecol. Resour.">
        <title>Chromosome-level genome assembly of a triploid poplar Populus alba 'Berolinensis'.</title>
        <authorList>
            <person name="Chen S."/>
            <person name="Yu Y."/>
            <person name="Wang X."/>
            <person name="Wang S."/>
            <person name="Zhang T."/>
            <person name="Zhou Y."/>
            <person name="He R."/>
            <person name="Meng N."/>
            <person name="Wang Y."/>
            <person name="Liu W."/>
            <person name="Liu Z."/>
            <person name="Liu J."/>
            <person name="Guo Q."/>
            <person name="Huang H."/>
            <person name="Sederoff R.R."/>
            <person name="Wang G."/>
            <person name="Qu G."/>
            <person name="Chen S."/>
        </authorList>
    </citation>
    <scope>NUCLEOTIDE SEQUENCE</scope>
    <source>
        <strain evidence="3">SC-2020</strain>
    </source>
</reference>
<dbReference type="Pfam" id="PF07714">
    <property type="entry name" value="PK_Tyr_Ser-Thr"/>
    <property type="match status" value="1"/>
</dbReference>
<dbReference type="GO" id="GO:0004672">
    <property type="term" value="F:protein kinase activity"/>
    <property type="evidence" value="ECO:0007669"/>
    <property type="project" value="InterPro"/>
</dbReference>
<keyword evidence="4" id="KW-1185">Reference proteome</keyword>
<evidence type="ECO:0000259" key="2">
    <source>
        <dbReference type="PROSITE" id="PS50011"/>
    </source>
</evidence>
<gene>
    <name evidence="3" type="ORF">NC653_037229</name>
</gene>
<protein>
    <recommendedName>
        <fullName evidence="2">Protein kinase domain-containing protein</fullName>
    </recommendedName>
</protein>
<sequence>MATLPDGRFLAVKRIVDSQQFEEQIVSELKTLGTLKHKNLLSLFGFCVESNIRLLVYKYMSNGNLFDWIHSVKHRRKTLQWPLRLKVAVGVARGLARLHHGGRGQVVHLNISSKCILLDKNFEPKLSNFGKAMLAVHDEFCEMALVKEDVHGFGVVLLELITGMDCSRMNFSSNSILNEWIGNLLSTSYFKDAMDRFLIGQGFDDEIFQLLKVACNCLDCIPDQRPTMLQVYEDIKAITKRCEVVDDSEIQMQPEICPATSQD</sequence>
<evidence type="ECO:0000313" key="3">
    <source>
        <dbReference type="EMBL" id="KAJ6958896.1"/>
    </source>
</evidence>
<feature type="domain" description="Protein kinase" evidence="2">
    <location>
        <begin position="1"/>
        <end position="238"/>
    </location>
</feature>
<organism evidence="3 4">
    <name type="scientific">Populus alba x Populus x berolinensis</name>
    <dbReference type="NCBI Taxonomy" id="444605"/>
    <lineage>
        <taxon>Eukaryota</taxon>
        <taxon>Viridiplantae</taxon>
        <taxon>Streptophyta</taxon>
        <taxon>Embryophyta</taxon>
        <taxon>Tracheophyta</taxon>
        <taxon>Spermatophyta</taxon>
        <taxon>Magnoliopsida</taxon>
        <taxon>eudicotyledons</taxon>
        <taxon>Gunneridae</taxon>
        <taxon>Pentapetalae</taxon>
        <taxon>rosids</taxon>
        <taxon>fabids</taxon>
        <taxon>Malpighiales</taxon>
        <taxon>Salicaceae</taxon>
        <taxon>Saliceae</taxon>
        <taxon>Populus</taxon>
    </lineage>
</organism>
<dbReference type="Gene3D" id="1.10.510.10">
    <property type="entry name" value="Transferase(Phosphotransferase) domain 1"/>
    <property type="match status" value="2"/>
</dbReference>
<dbReference type="EMBL" id="JAQIZT010000017">
    <property type="protein sequence ID" value="KAJ6958896.1"/>
    <property type="molecule type" value="Genomic_DNA"/>
</dbReference>
<dbReference type="PROSITE" id="PS50011">
    <property type="entry name" value="PROTEIN_KINASE_DOM"/>
    <property type="match status" value="1"/>
</dbReference>
<comment type="caution">
    <text evidence="3">The sequence shown here is derived from an EMBL/GenBank/DDBJ whole genome shotgun (WGS) entry which is preliminary data.</text>
</comment>
<dbReference type="Proteomes" id="UP001164929">
    <property type="component" value="Chromosome 17"/>
</dbReference>
<dbReference type="PANTHER" id="PTHR48006:SF88">
    <property type="entry name" value="LRR RECEPTOR-LIKE KINASE FAMILY PROTEIN"/>
    <property type="match status" value="1"/>
</dbReference>
<comment type="subcellular location">
    <subcellularLocation>
        <location evidence="1">Membrane</location>
        <topology evidence="1">Single-pass type I membrane protein</topology>
    </subcellularLocation>
</comment>
<evidence type="ECO:0000313" key="4">
    <source>
        <dbReference type="Proteomes" id="UP001164929"/>
    </source>
</evidence>
<dbReference type="InterPro" id="IPR051824">
    <property type="entry name" value="LRR_Rcpt-Like_S/T_Kinase"/>
</dbReference>
<evidence type="ECO:0000256" key="1">
    <source>
        <dbReference type="ARBA" id="ARBA00004479"/>
    </source>
</evidence>
<dbReference type="GO" id="GO:0005524">
    <property type="term" value="F:ATP binding"/>
    <property type="evidence" value="ECO:0007669"/>
    <property type="project" value="InterPro"/>
</dbReference>
<accession>A0AAD6LGH6</accession>
<dbReference type="GO" id="GO:0016020">
    <property type="term" value="C:membrane"/>
    <property type="evidence" value="ECO:0007669"/>
    <property type="project" value="UniProtKB-SubCell"/>
</dbReference>
<dbReference type="AlphaFoldDB" id="A0AAD6LGH6"/>
<dbReference type="SUPFAM" id="SSF56112">
    <property type="entry name" value="Protein kinase-like (PK-like)"/>
    <property type="match status" value="1"/>
</dbReference>
<name>A0AAD6LGH6_9ROSI</name>
<proteinExistence type="predicted"/>
<dbReference type="Gene3D" id="3.30.200.20">
    <property type="entry name" value="Phosphorylase Kinase, domain 1"/>
    <property type="match status" value="1"/>
</dbReference>